<dbReference type="Pfam" id="PF02557">
    <property type="entry name" value="VanY"/>
    <property type="match status" value="1"/>
</dbReference>
<dbReference type="GO" id="GO:0006508">
    <property type="term" value="P:proteolysis"/>
    <property type="evidence" value="ECO:0007669"/>
    <property type="project" value="InterPro"/>
</dbReference>
<reference evidence="2" key="1">
    <citation type="submission" date="2020-05" db="EMBL/GenBank/DDBJ databases">
        <authorList>
            <person name="Chiriac C."/>
            <person name="Salcher M."/>
            <person name="Ghai R."/>
            <person name="Kavagutti S V."/>
        </authorList>
    </citation>
    <scope>NUCLEOTIDE SEQUENCE</scope>
</reference>
<organism evidence="2">
    <name type="scientific">freshwater metagenome</name>
    <dbReference type="NCBI Taxonomy" id="449393"/>
    <lineage>
        <taxon>unclassified sequences</taxon>
        <taxon>metagenomes</taxon>
        <taxon>ecological metagenomes</taxon>
    </lineage>
</organism>
<evidence type="ECO:0000259" key="1">
    <source>
        <dbReference type="Pfam" id="PF02557"/>
    </source>
</evidence>
<dbReference type="InterPro" id="IPR052179">
    <property type="entry name" value="DD-CPase-like"/>
</dbReference>
<sequence length="231" mass="25078">MVKKSLAAFAATIALASILSASVQATAADGFDKTQHSLVTANSLWVIVNKAHPLRPLKYAPANLVTPKQFNGGKLQLAKPAADAYVIMANAAKTAGAGTLSIASGYRSYALQVTVHAQDVKKFGLTAGEKLAARPGFSEHQTGLAVDVWAPAQSCRIRVCFATTKAGKWLKANAWHYGFVIRYPDGSYPTTGYQFEPWHLRYVGVELSTELHNTGFTILEKFWQYPNSPNY</sequence>
<dbReference type="PANTHER" id="PTHR34385:SF1">
    <property type="entry name" value="PEPTIDOGLYCAN L-ALANYL-D-GLUTAMATE ENDOPEPTIDASE CWLK"/>
    <property type="match status" value="1"/>
</dbReference>
<feature type="domain" description="D-alanyl-D-alanine carboxypeptidase-like core" evidence="1">
    <location>
        <begin position="76"/>
        <end position="204"/>
    </location>
</feature>
<dbReference type="PANTHER" id="PTHR34385">
    <property type="entry name" value="D-ALANYL-D-ALANINE CARBOXYPEPTIDASE"/>
    <property type="match status" value="1"/>
</dbReference>
<dbReference type="AlphaFoldDB" id="A0A6J7KI88"/>
<dbReference type="InterPro" id="IPR058193">
    <property type="entry name" value="VanY/YodJ_core_dom"/>
</dbReference>
<dbReference type="CDD" id="cd14852">
    <property type="entry name" value="LD-carboxypeptidase"/>
    <property type="match status" value="1"/>
</dbReference>
<dbReference type="GO" id="GO:0008233">
    <property type="term" value="F:peptidase activity"/>
    <property type="evidence" value="ECO:0007669"/>
    <property type="project" value="InterPro"/>
</dbReference>
<protein>
    <submittedName>
        <fullName evidence="2">Unannotated protein</fullName>
    </submittedName>
</protein>
<dbReference type="SUPFAM" id="SSF55166">
    <property type="entry name" value="Hedgehog/DD-peptidase"/>
    <property type="match status" value="1"/>
</dbReference>
<proteinExistence type="predicted"/>
<evidence type="ECO:0000313" key="2">
    <source>
        <dbReference type="EMBL" id="CAB4953962.1"/>
    </source>
</evidence>
<dbReference type="InterPro" id="IPR009045">
    <property type="entry name" value="Zn_M74/Hedgehog-like"/>
</dbReference>
<accession>A0A6J7KI88</accession>
<name>A0A6J7KI88_9ZZZZ</name>
<dbReference type="InterPro" id="IPR003709">
    <property type="entry name" value="VanY-like_core_dom"/>
</dbReference>
<dbReference type="Gene3D" id="3.30.1380.10">
    <property type="match status" value="1"/>
</dbReference>
<gene>
    <name evidence="2" type="ORF">UFOPK3837_00615</name>
</gene>
<dbReference type="EMBL" id="CAFBNO010000020">
    <property type="protein sequence ID" value="CAB4953962.1"/>
    <property type="molecule type" value="Genomic_DNA"/>
</dbReference>